<gene>
    <name evidence="2" type="ORF">MELLADRAFT_30091</name>
</gene>
<dbReference type="InterPro" id="IPR044053">
    <property type="entry name" value="AsaB-like"/>
</dbReference>
<evidence type="ECO:0000256" key="1">
    <source>
        <dbReference type="ARBA" id="ARBA00023604"/>
    </source>
</evidence>
<keyword evidence="3" id="KW-1185">Reference proteome</keyword>
<dbReference type="Proteomes" id="UP000001072">
    <property type="component" value="Unassembled WGS sequence"/>
</dbReference>
<sequence>ILNVWRPIQPVSDNPLGLCEWSSLSPPDDTLEYGVEPTTASNSIQPWKYKEGQKWWYLSNMRPDEAYVFMQHDNTAKNGHGINVPHASFKMVTDDPNISQRSSVECRVMAFFEPLP</sequence>
<organism evidence="3">
    <name type="scientific">Melampsora larici-populina (strain 98AG31 / pathotype 3-4-7)</name>
    <name type="common">Poplar leaf rust fungus</name>
    <dbReference type="NCBI Taxonomy" id="747676"/>
    <lineage>
        <taxon>Eukaryota</taxon>
        <taxon>Fungi</taxon>
        <taxon>Dikarya</taxon>
        <taxon>Basidiomycota</taxon>
        <taxon>Pucciniomycotina</taxon>
        <taxon>Pucciniomycetes</taxon>
        <taxon>Pucciniales</taxon>
        <taxon>Melampsoraceae</taxon>
        <taxon>Melampsora</taxon>
    </lineage>
</organism>
<dbReference type="OrthoDB" id="412788at2759"/>
<dbReference type="KEGG" id="mlr:MELLADRAFT_30091"/>
<proteinExistence type="inferred from homology"/>
<reference evidence="3" key="1">
    <citation type="journal article" date="2011" name="Proc. Natl. Acad. Sci. U.S.A.">
        <title>Obligate biotrophy features unraveled by the genomic analysis of rust fungi.</title>
        <authorList>
            <person name="Duplessis S."/>
            <person name="Cuomo C.A."/>
            <person name="Lin Y.-C."/>
            <person name="Aerts A."/>
            <person name="Tisserant E."/>
            <person name="Veneault-Fourrey C."/>
            <person name="Joly D.L."/>
            <person name="Hacquard S."/>
            <person name="Amselem J."/>
            <person name="Cantarel B.L."/>
            <person name="Chiu R."/>
            <person name="Coutinho P.M."/>
            <person name="Feau N."/>
            <person name="Field M."/>
            <person name="Frey P."/>
            <person name="Gelhaye E."/>
            <person name="Goldberg J."/>
            <person name="Grabherr M.G."/>
            <person name="Kodira C.D."/>
            <person name="Kohler A."/>
            <person name="Kuees U."/>
            <person name="Lindquist E.A."/>
            <person name="Lucas S.M."/>
            <person name="Mago R."/>
            <person name="Mauceli E."/>
            <person name="Morin E."/>
            <person name="Murat C."/>
            <person name="Pangilinan J.L."/>
            <person name="Park R."/>
            <person name="Pearson M."/>
            <person name="Quesneville H."/>
            <person name="Rouhier N."/>
            <person name="Sakthikumar S."/>
            <person name="Salamov A.A."/>
            <person name="Schmutz J."/>
            <person name="Selles B."/>
            <person name="Shapiro H."/>
            <person name="Tanguay P."/>
            <person name="Tuskan G.A."/>
            <person name="Henrissat B."/>
            <person name="Van de Peer Y."/>
            <person name="Rouze P."/>
            <person name="Ellis J.G."/>
            <person name="Dodds P.N."/>
            <person name="Schein J.E."/>
            <person name="Zhong S."/>
            <person name="Hamelin R.C."/>
            <person name="Grigoriev I.V."/>
            <person name="Szabo L.J."/>
            <person name="Martin F."/>
        </authorList>
    </citation>
    <scope>NUCLEOTIDE SEQUENCE [LARGE SCALE GENOMIC DNA]</scope>
    <source>
        <strain evidence="3">98AG31 / pathotype 3-4-7</strain>
    </source>
</reference>
<dbReference type="NCBIfam" id="NF041278">
    <property type="entry name" value="CmcJ_NvfI_EfuI"/>
    <property type="match status" value="1"/>
</dbReference>
<dbReference type="RefSeq" id="XP_007413560.1">
    <property type="nucleotide sequence ID" value="XM_007413498.1"/>
</dbReference>
<protein>
    <submittedName>
        <fullName evidence="2">Uncharacterized protein</fullName>
    </submittedName>
</protein>
<dbReference type="HOGENOM" id="CLU_042688_6_1_1"/>
<dbReference type="AlphaFoldDB" id="F4RWX5"/>
<comment type="similarity">
    <text evidence="1">Belongs to the asaB hydroxylase/desaturase family.</text>
</comment>
<dbReference type="PANTHER" id="PTHR34598:SF3">
    <property type="entry name" value="OXIDOREDUCTASE AN1597"/>
    <property type="match status" value="1"/>
</dbReference>
<dbReference type="InParanoid" id="F4RWX5"/>
<evidence type="ECO:0000313" key="3">
    <source>
        <dbReference type="Proteomes" id="UP000001072"/>
    </source>
</evidence>
<dbReference type="STRING" id="747676.F4RWX5"/>
<feature type="non-terminal residue" evidence="2">
    <location>
        <position position="1"/>
    </location>
</feature>
<name>F4RWX5_MELLP</name>
<accession>F4RWX5</accession>
<dbReference type="VEuPathDB" id="FungiDB:MELLADRAFT_30091"/>
<dbReference type="PANTHER" id="PTHR34598">
    <property type="entry name" value="BLL6449 PROTEIN"/>
    <property type="match status" value="1"/>
</dbReference>
<dbReference type="GO" id="GO:0016491">
    <property type="term" value="F:oxidoreductase activity"/>
    <property type="evidence" value="ECO:0007669"/>
    <property type="project" value="InterPro"/>
</dbReference>
<dbReference type="GeneID" id="18927085"/>
<dbReference type="EMBL" id="GL883126">
    <property type="protein sequence ID" value="EGG03100.1"/>
    <property type="molecule type" value="Genomic_DNA"/>
</dbReference>
<feature type="non-terminal residue" evidence="2">
    <location>
        <position position="116"/>
    </location>
</feature>
<evidence type="ECO:0000313" key="2">
    <source>
        <dbReference type="EMBL" id="EGG03100.1"/>
    </source>
</evidence>